<feature type="compositionally biased region" description="Low complexity" evidence="1">
    <location>
        <begin position="93"/>
        <end position="104"/>
    </location>
</feature>
<protein>
    <submittedName>
        <fullName evidence="2">Uncharacterized protein</fullName>
    </submittedName>
</protein>
<gene>
    <name evidence="2" type="ORF">DCW74_02805</name>
</gene>
<proteinExistence type="predicted"/>
<accession>A0A350P029</accession>
<sequence length="191" mass="19688">MANFKYNYSVDPVTGLPPVPGLEPQTFTPFTPDPALAGIQDFGLAPEELPLFVDLPSEIGAPVTDTSPELRTETTGTTDAGTEGAETTDTETTDTGTTDTGTETDQAKAKGITAAGMATGVGQIAGGIANIAMGARALGDVDIAGAESAVADAYAARPSIGTPSEFFQMQKEAYDQRLVAMRLEDINRGLA</sequence>
<evidence type="ECO:0000256" key="1">
    <source>
        <dbReference type="SAM" id="MobiDB-lite"/>
    </source>
</evidence>
<feature type="region of interest" description="Disordered" evidence="1">
    <location>
        <begin position="60"/>
        <end position="106"/>
    </location>
</feature>
<dbReference type="Proteomes" id="UP000263517">
    <property type="component" value="Unassembled WGS sequence"/>
</dbReference>
<organism evidence="2 3">
    <name type="scientific">Alteromonas australica</name>
    <dbReference type="NCBI Taxonomy" id="589873"/>
    <lineage>
        <taxon>Bacteria</taxon>
        <taxon>Pseudomonadati</taxon>
        <taxon>Pseudomonadota</taxon>
        <taxon>Gammaproteobacteria</taxon>
        <taxon>Alteromonadales</taxon>
        <taxon>Alteromonadaceae</taxon>
        <taxon>Alteromonas/Salinimonas group</taxon>
        <taxon>Alteromonas</taxon>
    </lineage>
</organism>
<reference evidence="2 3" key="1">
    <citation type="journal article" date="2018" name="Nat. Biotechnol.">
        <title>A standardized bacterial taxonomy based on genome phylogeny substantially revises the tree of life.</title>
        <authorList>
            <person name="Parks D.H."/>
            <person name="Chuvochina M."/>
            <person name="Waite D.W."/>
            <person name="Rinke C."/>
            <person name="Skarshewski A."/>
            <person name="Chaumeil P.A."/>
            <person name="Hugenholtz P."/>
        </authorList>
    </citation>
    <scope>NUCLEOTIDE SEQUENCE [LARGE SCALE GENOMIC DNA]</scope>
    <source>
        <strain evidence="2">UBA11978</strain>
    </source>
</reference>
<feature type="compositionally biased region" description="Low complexity" evidence="1">
    <location>
        <begin position="73"/>
        <end position="85"/>
    </location>
</feature>
<feature type="non-terminal residue" evidence="2">
    <location>
        <position position="191"/>
    </location>
</feature>
<dbReference type="EMBL" id="DNAN01000098">
    <property type="protein sequence ID" value="HAW74646.1"/>
    <property type="molecule type" value="Genomic_DNA"/>
</dbReference>
<dbReference type="AlphaFoldDB" id="A0A350P029"/>
<evidence type="ECO:0000313" key="3">
    <source>
        <dbReference type="Proteomes" id="UP000263517"/>
    </source>
</evidence>
<evidence type="ECO:0000313" key="2">
    <source>
        <dbReference type="EMBL" id="HAW74646.1"/>
    </source>
</evidence>
<comment type="caution">
    <text evidence="2">The sequence shown here is derived from an EMBL/GenBank/DDBJ whole genome shotgun (WGS) entry which is preliminary data.</text>
</comment>
<name>A0A350P029_9ALTE</name>